<reference evidence="1" key="1">
    <citation type="submission" date="2009-07" db="EMBL/GenBank/DDBJ databases">
        <authorList>
            <consortium name="US DOE Joint Genome Institute (JGI-PGF)"/>
            <person name="Lucas S."/>
            <person name="Copeland A."/>
            <person name="Lapidus A."/>
            <person name="Glavina del Rio T."/>
            <person name="Tice H."/>
            <person name="Bruce D."/>
            <person name="Goodwin L."/>
            <person name="Pitluck S."/>
            <person name="Larimer F."/>
            <person name="Land M.L."/>
            <person name="Mouttaki H."/>
            <person name="He Z."/>
            <person name="Zhou J."/>
            <person name="Hemme C.L."/>
        </authorList>
    </citation>
    <scope>NUCLEOTIDE SEQUENCE</scope>
    <source>
        <strain evidence="1">DSM 2782</strain>
    </source>
</reference>
<sequence length="126" mass="14026">MNKSREIVCIVCPNGCRMNVSYDENNKVTQVENASCKKGEEYAVNEIQCPKRSITSTVGVINGALPLVSVRTDKPVPKEKIAAALEEIRKIRLEAPVKFHQIIMNDLLETGAQLISTKEVARLEKM</sequence>
<dbReference type="RefSeq" id="WP_004617500.1">
    <property type="nucleotide sequence ID" value="NZ_ACXX02000003.1"/>
</dbReference>
<reference evidence="1" key="2">
    <citation type="submission" date="2011-01" db="EMBL/GenBank/DDBJ databases">
        <title>The Non-contiguous Finished genome of Clostridium papyrosolvens.</title>
        <authorList>
            <person name="Lucas S."/>
            <person name="Copeland A."/>
            <person name="Lapidus A."/>
            <person name="Cheng J.-F."/>
            <person name="Goodwin L."/>
            <person name="Pitluck S."/>
            <person name="Misra M."/>
            <person name="Chertkov O."/>
            <person name="Detter J.C."/>
            <person name="Han C."/>
            <person name="Tapia R."/>
            <person name="Land M."/>
            <person name="Hauser L."/>
            <person name="Kyrpides N."/>
            <person name="Ivanova N."/>
            <person name="Pagani I."/>
            <person name="Mouttaki H."/>
            <person name="He Z."/>
            <person name="Zhou J."/>
            <person name="Hemme C.L."/>
            <person name="Woyke T."/>
        </authorList>
    </citation>
    <scope>NUCLEOTIDE SEQUENCE [LARGE SCALE GENOMIC DNA]</scope>
    <source>
        <strain evidence="1">DSM 2782</strain>
    </source>
</reference>
<evidence type="ECO:0000313" key="2">
    <source>
        <dbReference type="Proteomes" id="UP000003860"/>
    </source>
</evidence>
<dbReference type="Proteomes" id="UP000003860">
    <property type="component" value="Unassembled WGS sequence"/>
</dbReference>
<keyword evidence="2" id="KW-1185">Reference proteome</keyword>
<dbReference type="PANTHER" id="PTHR39450">
    <property type="entry name" value="MOLYBDOPTERIN OXIDOREDUCTASE, 4FE-4S CLUSTER-BINDING SUBUNIT"/>
    <property type="match status" value="1"/>
</dbReference>
<dbReference type="AlphaFoldDB" id="F1TAB8"/>
<gene>
    <name evidence="1" type="ORF">Cpap_2882</name>
</gene>
<dbReference type="Pfam" id="PF07892">
    <property type="entry name" value="DUF1667"/>
    <property type="match status" value="1"/>
</dbReference>
<comment type="caution">
    <text evidence="1">The sequence shown here is derived from an EMBL/GenBank/DDBJ whole genome shotgun (WGS) entry which is preliminary data.</text>
</comment>
<protein>
    <recommendedName>
        <fullName evidence="3">Zinc finger protein</fullName>
    </recommendedName>
</protein>
<proteinExistence type="predicted"/>
<dbReference type="STRING" id="588581.Cpap_2882"/>
<dbReference type="OrthoDB" id="9811531at2"/>
<dbReference type="eggNOG" id="COG3862">
    <property type="taxonomic scope" value="Bacteria"/>
</dbReference>
<dbReference type="EMBL" id="ACXX02000003">
    <property type="protein sequence ID" value="EGD48461.1"/>
    <property type="molecule type" value="Genomic_DNA"/>
</dbReference>
<accession>F1TAB8</accession>
<dbReference type="InterPro" id="IPR012460">
    <property type="entry name" value="DUF1667"/>
</dbReference>
<evidence type="ECO:0008006" key="3">
    <source>
        <dbReference type="Google" id="ProtNLM"/>
    </source>
</evidence>
<dbReference type="PANTHER" id="PTHR39450:SF1">
    <property type="entry name" value="DUF1667 DOMAIN-CONTAINING PROTEIN"/>
    <property type="match status" value="1"/>
</dbReference>
<dbReference type="InterPro" id="IPR036593">
    <property type="entry name" value="CPE0013-like_sf"/>
</dbReference>
<name>F1TAB8_9FIRM</name>
<evidence type="ECO:0000313" key="1">
    <source>
        <dbReference type="EMBL" id="EGD48461.1"/>
    </source>
</evidence>
<dbReference type="Gene3D" id="3.10.530.10">
    <property type="entry name" value="CPE0013-like"/>
    <property type="match status" value="1"/>
</dbReference>
<dbReference type="SUPFAM" id="SSF160148">
    <property type="entry name" value="CPE0013-like"/>
    <property type="match status" value="1"/>
</dbReference>
<organism evidence="1 2">
    <name type="scientific">Ruminiclostridium papyrosolvens DSM 2782</name>
    <dbReference type="NCBI Taxonomy" id="588581"/>
    <lineage>
        <taxon>Bacteria</taxon>
        <taxon>Bacillati</taxon>
        <taxon>Bacillota</taxon>
        <taxon>Clostridia</taxon>
        <taxon>Eubacteriales</taxon>
        <taxon>Oscillospiraceae</taxon>
        <taxon>Ruminiclostridium</taxon>
    </lineage>
</organism>